<proteinExistence type="predicted"/>
<accession>A0AAV4P529</accession>
<evidence type="ECO:0000256" key="1">
    <source>
        <dbReference type="SAM" id="SignalP"/>
    </source>
</evidence>
<feature type="signal peptide" evidence="1">
    <location>
        <begin position="1"/>
        <end position="20"/>
    </location>
</feature>
<sequence>MTRLWSSLVVFFLAMQGSFADPCDTTECINLEMNRELNRVNWMPATEEQLDTICPPLQNAMKCVADHLKECRGQNLTAYTLADNITLSMNIFVGDVCNKESEFRQKYLSSISCFKEVYLNSDSKFKCSRQGSAAFQIYQNSVGLFVNETQEVQRNRAWCISKAYGLACFSADLGELCGEATRTNFVDTLKRFKYMRMSDCTEETMQELKTNFLDYLQLEEEKKHIFYTMFDQRRRK</sequence>
<keyword evidence="3" id="KW-1185">Reference proteome</keyword>
<dbReference type="PANTHER" id="PTHR33964">
    <property type="entry name" value="RE45066P-RELATED"/>
    <property type="match status" value="1"/>
</dbReference>
<dbReference type="Proteomes" id="UP001054837">
    <property type="component" value="Unassembled WGS sequence"/>
</dbReference>
<comment type="caution">
    <text evidence="2">The sequence shown here is derived from an EMBL/GenBank/DDBJ whole genome shotgun (WGS) entry which is preliminary data.</text>
</comment>
<keyword evidence="1" id="KW-0732">Signal</keyword>
<protein>
    <recommendedName>
        <fullName evidence="4">DUF19 domain-containing protein</fullName>
    </recommendedName>
</protein>
<reference evidence="2 3" key="1">
    <citation type="submission" date="2021-06" db="EMBL/GenBank/DDBJ databases">
        <title>Caerostris darwini draft genome.</title>
        <authorList>
            <person name="Kono N."/>
            <person name="Arakawa K."/>
        </authorList>
    </citation>
    <scope>NUCLEOTIDE SEQUENCE [LARGE SCALE GENOMIC DNA]</scope>
</reference>
<evidence type="ECO:0000313" key="2">
    <source>
        <dbReference type="EMBL" id="GIX92320.1"/>
    </source>
</evidence>
<feature type="chain" id="PRO_5043685823" description="DUF19 domain-containing protein" evidence="1">
    <location>
        <begin position="21"/>
        <end position="236"/>
    </location>
</feature>
<evidence type="ECO:0000313" key="3">
    <source>
        <dbReference type="Proteomes" id="UP001054837"/>
    </source>
</evidence>
<evidence type="ECO:0008006" key="4">
    <source>
        <dbReference type="Google" id="ProtNLM"/>
    </source>
</evidence>
<organism evidence="2 3">
    <name type="scientific">Caerostris darwini</name>
    <dbReference type="NCBI Taxonomy" id="1538125"/>
    <lineage>
        <taxon>Eukaryota</taxon>
        <taxon>Metazoa</taxon>
        <taxon>Ecdysozoa</taxon>
        <taxon>Arthropoda</taxon>
        <taxon>Chelicerata</taxon>
        <taxon>Arachnida</taxon>
        <taxon>Araneae</taxon>
        <taxon>Araneomorphae</taxon>
        <taxon>Entelegynae</taxon>
        <taxon>Araneoidea</taxon>
        <taxon>Araneidae</taxon>
        <taxon>Caerostris</taxon>
    </lineage>
</organism>
<dbReference type="AlphaFoldDB" id="A0AAV4P529"/>
<dbReference type="EMBL" id="BPLQ01002387">
    <property type="protein sequence ID" value="GIX92320.1"/>
    <property type="molecule type" value="Genomic_DNA"/>
</dbReference>
<name>A0AAV4P529_9ARAC</name>
<gene>
    <name evidence="2" type="primary">AVEN_75586_1</name>
    <name evidence="2" type="ORF">CDAR_621811</name>
</gene>
<dbReference type="PANTHER" id="PTHR33964:SF1">
    <property type="entry name" value="RE45066P"/>
    <property type="match status" value="1"/>
</dbReference>